<dbReference type="AlphaFoldDB" id="A0A7Y4EG03"/>
<reference evidence="1 2" key="1">
    <citation type="submission" date="2019-09" db="EMBL/GenBank/DDBJ databases">
        <title>Draft genome sequencing and comparative genomics of hatchery-associated Vibrios.</title>
        <authorList>
            <person name="Kehlet-Delgado H."/>
            <person name="Mueller R.S."/>
        </authorList>
    </citation>
    <scope>NUCLEOTIDE SEQUENCE [LARGE SCALE GENOMIC DNA]</scope>
    <source>
        <strain evidence="1 2">99-46-Y</strain>
    </source>
</reference>
<sequence length="74" mass="8916">MSYIFIYDRGRKINDHTSENILLEKTYPQCWSGKVNDFFNDEKTMVTLCKKNELLVWETELSALYVPEFENFIR</sequence>
<evidence type="ECO:0000313" key="2">
    <source>
        <dbReference type="Proteomes" id="UP000565719"/>
    </source>
</evidence>
<dbReference type="EMBL" id="VTXC01000058">
    <property type="protein sequence ID" value="NOH72963.1"/>
    <property type="molecule type" value="Genomic_DNA"/>
</dbReference>
<evidence type="ECO:0000313" key="1">
    <source>
        <dbReference type="EMBL" id="NOH72963.1"/>
    </source>
</evidence>
<dbReference type="RefSeq" id="WP_171362012.1">
    <property type="nucleotide sequence ID" value="NZ_VTXC01000058.1"/>
</dbReference>
<proteinExistence type="predicted"/>
<comment type="caution">
    <text evidence="1">The sequence shown here is derived from an EMBL/GenBank/DDBJ whole genome shotgun (WGS) entry which is preliminary data.</text>
</comment>
<accession>A0A7Y4EG03</accession>
<name>A0A7Y4EG03_9VIBR</name>
<protein>
    <submittedName>
        <fullName evidence="1">Uncharacterized protein</fullName>
    </submittedName>
</protein>
<organism evidence="1 2">
    <name type="scientific">Vibrio pectenicida</name>
    <dbReference type="NCBI Taxonomy" id="62763"/>
    <lineage>
        <taxon>Bacteria</taxon>
        <taxon>Pseudomonadati</taxon>
        <taxon>Pseudomonadota</taxon>
        <taxon>Gammaproteobacteria</taxon>
        <taxon>Vibrionales</taxon>
        <taxon>Vibrionaceae</taxon>
        <taxon>Vibrio</taxon>
    </lineage>
</organism>
<gene>
    <name evidence="1" type="ORF">F0225_16715</name>
</gene>
<dbReference type="Proteomes" id="UP000565719">
    <property type="component" value="Unassembled WGS sequence"/>
</dbReference>